<accession>A0A4S8PHY3</accession>
<dbReference type="PANTHER" id="PTHR42711:SF17">
    <property type="entry name" value="ABC TRANSPORTER ATP-BINDING PROTEIN"/>
    <property type="match status" value="1"/>
</dbReference>
<comment type="subcellular location">
    <subcellularLocation>
        <location evidence="1">Cell membrane</location>
        <topology evidence="1">Peripheral membrane protein</topology>
    </subcellularLocation>
</comment>
<dbReference type="RefSeq" id="WP_136529091.1">
    <property type="nucleotide sequence ID" value="NZ_STGX01000004.1"/>
</dbReference>
<evidence type="ECO:0000256" key="3">
    <source>
        <dbReference type="ARBA" id="ARBA00022741"/>
    </source>
</evidence>
<keyword evidence="3" id="KW-0547">Nucleotide-binding</keyword>
<dbReference type="Gene3D" id="3.40.50.300">
    <property type="entry name" value="P-loop containing nucleotide triphosphate hydrolases"/>
    <property type="match status" value="1"/>
</dbReference>
<dbReference type="OrthoDB" id="9804819at2"/>
<dbReference type="GO" id="GO:0005524">
    <property type="term" value="F:ATP binding"/>
    <property type="evidence" value="ECO:0007669"/>
    <property type="project" value="UniProtKB-KW"/>
</dbReference>
<dbReference type="SMART" id="SM00382">
    <property type="entry name" value="AAA"/>
    <property type="match status" value="1"/>
</dbReference>
<dbReference type="GO" id="GO:0046677">
    <property type="term" value="P:response to antibiotic"/>
    <property type="evidence" value="ECO:0007669"/>
    <property type="project" value="UniProtKB-KW"/>
</dbReference>
<dbReference type="GO" id="GO:0005886">
    <property type="term" value="C:plasma membrane"/>
    <property type="evidence" value="ECO:0007669"/>
    <property type="project" value="UniProtKB-SubCell"/>
</dbReference>
<dbReference type="InterPro" id="IPR027417">
    <property type="entry name" value="P-loop_NTPase"/>
</dbReference>
<feature type="domain" description="ABC transporter" evidence="6">
    <location>
        <begin position="6"/>
        <end position="235"/>
    </location>
</feature>
<dbReference type="PROSITE" id="PS50893">
    <property type="entry name" value="ABC_TRANSPORTER_2"/>
    <property type="match status" value="1"/>
</dbReference>
<organism evidence="7 8">
    <name type="scientific">Glycomyces paridis</name>
    <dbReference type="NCBI Taxonomy" id="2126555"/>
    <lineage>
        <taxon>Bacteria</taxon>
        <taxon>Bacillati</taxon>
        <taxon>Actinomycetota</taxon>
        <taxon>Actinomycetes</taxon>
        <taxon>Glycomycetales</taxon>
        <taxon>Glycomycetaceae</taxon>
        <taxon>Glycomyces</taxon>
    </lineage>
</organism>
<keyword evidence="8" id="KW-1185">Reference proteome</keyword>
<proteinExistence type="predicted"/>
<dbReference type="InterPro" id="IPR050763">
    <property type="entry name" value="ABC_transporter_ATP-binding"/>
</dbReference>
<keyword evidence="5" id="KW-0046">Antibiotic resistance</keyword>
<dbReference type="InterPro" id="IPR003439">
    <property type="entry name" value="ABC_transporter-like_ATP-bd"/>
</dbReference>
<evidence type="ECO:0000313" key="7">
    <source>
        <dbReference type="EMBL" id="THV30218.1"/>
    </source>
</evidence>
<dbReference type="PROSITE" id="PS00211">
    <property type="entry name" value="ABC_TRANSPORTER_1"/>
    <property type="match status" value="1"/>
</dbReference>
<gene>
    <name evidence="7" type="ORF">E9998_07555</name>
</gene>
<keyword evidence="4 7" id="KW-0067">ATP-binding</keyword>
<dbReference type="GO" id="GO:0016887">
    <property type="term" value="F:ATP hydrolysis activity"/>
    <property type="evidence" value="ECO:0007669"/>
    <property type="project" value="InterPro"/>
</dbReference>
<dbReference type="Proteomes" id="UP000305792">
    <property type="component" value="Unassembled WGS sequence"/>
</dbReference>
<dbReference type="EMBL" id="STGX01000004">
    <property type="protein sequence ID" value="THV30218.1"/>
    <property type="molecule type" value="Genomic_DNA"/>
</dbReference>
<dbReference type="CDD" id="cd03230">
    <property type="entry name" value="ABC_DR_subfamily_A"/>
    <property type="match status" value="1"/>
</dbReference>
<name>A0A4S8PHY3_9ACTN</name>
<evidence type="ECO:0000256" key="4">
    <source>
        <dbReference type="ARBA" id="ARBA00022840"/>
    </source>
</evidence>
<keyword evidence="2" id="KW-0813">Transport</keyword>
<evidence type="ECO:0000259" key="6">
    <source>
        <dbReference type="PROSITE" id="PS50893"/>
    </source>
</evidence>
<dbReference type="AlphaFoldDB" id="A0A4S8PHY3"/>
<evidence type="ECO:0000256" key="2">
    <source>
        <dbReference type="ARBA" id="ARBA00022448"/>
    </source>
</evidence>
<reference evidence="7 8" key="1">
    <citation type="journal article" date="2018" name="Int. J. Syst. Evol. Microbiol.">
        <title>Glycomyces paridis sp. nov., isolated from the medicinal plant Paris polyphylla.</title>
        <authorList>
            <person name="Fang X.M."/>
            <person name="Bai J.L."/>
            <person name="Su J."/>
            <person name="Zhao L.L."/>
            <person name="Liu H.Y."/>
            <person name="Ma B.P."/>
            <person name="Zhang Y.Q."/>
            <person name="Yu L.Y."/>
        </authorList>
    </citation>
    <scope>NUCLEOTIDE SEQUENCE [LARGE SCALE GENOMIC DNA]</scope>
    <source>
        <strain evidence="7 8">CPCC 204357</strain>
    </source>
</reference>
<evidence type="ECO:0000313" key="8">
    <source>
        <dbReference type="Proteomes" id="UP000305792"/>
    </source>
</evidence>
<dbReference type="InterPro" id="IPR003593">
    <property type="entry name" value="AAA+_ATPase"/>
</dbReference>
<comment type="caution">
    <text evidence="7">The sequence shown here is derived from an EMBL/GenBank/DDBJ whole genome shotgun (WGS) entry which is preliminary data.</text>
</comment>
<dbReference type="Pfam" id="PF00005">
    <property type="entry name" value="ABC_tran"/>
    <property type="match status" value="1"/>
</dbReference>
<dbReference type="PANTHER" id="PTHR42711">
    <property type="entry name" value="ABC TRANSPORTER ATP-BINDING PROTEIN"/>
    <property type="match status" value="1"/>
</dbReference>
<sequence>MSAHAVRTEGLSMSYGDKQVLHGVDLAIPAGEIVALLGPNGAGKTTTMEILEGFRGRSAGSVSVLGEDPQTAGEAWRSRIGVVLQHWEDHANWRVGEFLRLLHDHYRPFGDAWDAEELLAAVGLESQRDTPIKVLSGGQRRRMDLAAGLIGRPELLFLDEPSNGLDPVSRRDFQELVAKLNRDLGVTILMTTHDLHEAERLADRIVVLIGGRVLAEGTVAALSEEMGERAEVRWTEDGRRRIERSADPLDLIDRVRARCGGTVADLEVRRSSLEDTYLAMVARALAGETLRADEEDEADPAPSEERR</sequence>
<dbReference type="SUPFAM" id="SSF52540">
    <property type="entry name" value="P-loop containing nucleoside triphosphate hydrolases"/>
    <property type="match status" value="1"/>
</dbReference>
<dbReference type="InterPro" id="IPR017871">
    <property type="entry name" value="ABC_transporter-like_CS"/>
</dbReference>
<evidence type="ECO:0000256" key="5">
    <source>
        <dbReference type="ARBA" id="ARBA00023251"/>
    </source>
</evidence>
<evidence type="ECO:0000256" key="1">
    <source>
        <dbReference type="ARBA" id="ARBA00004202"/>
    </source>
</evidence>
<protein>
    <submittedName>
        <fullName evidence="7">ABC transporter ATP-binding protein</fullName>
    </submittedName>
</protein>